<dbReference type="EMBL" id="LRPH01000070">
    <property type="protein sequence ID" value="KWU59021.1"/>
    <property type="molecule type" value="Genomic_DNA"/>
</dbReference>
<dbReference type="PANTHER" id="PTHR13887:SF14">
    <property type="entry name" value="DISULFIDE BOND FORMATION PROTEIN D"/>
    <property type="match status" value="1"/>
</dbReference>
<evidence type="ECO:0000256" key="3">
    <source>
        <dbReference type="ARBA" id="ARBA00023002"/>
    </source>
</evidence>
<accession>A0A125PLU7</accession>
<dbReference type="AlphaFoldDB" id="A0A125PLU7"/>
<evidence type="ECO:0000256" key="5">
    <source>
        <dbReference type="ARBA" id="ARBA00023284"/>
    </source>
</evidence>
<keyword evidence="5" id="KW-0676">Redox-active center</keyword>
<evidence type="ECO:0000259" key="6">
    <source>
        <dbReference type="PROSITE" id="PS51352"/>
    </source>
</evidence>
<evidence type="ECO:0000256" key="2">
    <source>
        <dbReference type="ARBA" id="ARBA00022729"/>
    </source>
</evidence>
<evidence type="ECO:0000313" key="7">
    <source>
        <dbReference type="EMBL" id="KWU59021.1"/>
    </source>
</evidence>
<name>A0A125PLU7_BACMY</name>
<dbReference type="RefSeq" id="WP_060751045.1">
    <property type="nucleotide sequence ID" value="NZ_LRPH01000070.1"/>
</dbReference>
<evidence type="ECO:0000313" key="8">
    <source>
        <dbReference type="Proteomes" id="UP000065797"/>
    </source>
</evidence>
<keyword evidence="2" id="KW-0732">Signal</keyword>
<keyword evidence="4" id="KW-1015">Disulfide bond</keyword>
<dbReference type="GO" id="GO:0016491">
    <property type="term" value="F:oxidoreductase activity"/>
    <property type="evidence" value="ECO:0007669"/>
    <property type="project" value="UniProtKB-KW"/>
</dbReference>
<gene>
    <name evidence="7" type="ORF">AWW70_19530</name>
</gene>
<reference evidence="7 8" key="1">
    <citation type="submission" date="2016-01" db="EMBL/GenBank/DDBJ databases">
        <authorList>
            <person name="McClelland M."/>
            <person name="Jain A."/>
            <person name="Saraogi P."/>
            <person name="Mendelson R."/>
            <person name="Westerman R."/>
            <person name="SanMiguel P."/>
            <person name="Csonka L."/>
        </authorList>
    </citation>
    <scope>NUCLEOTIDE SEQUENCE [LARGE SCALE GENOMIC DNA]</scope>
    <source>
        <strain evidence="7 8">PE8-15</strain>
    </source>
</reference>
<dbReference type="Pfam" id="PF13462">
    <property type="entry name" value="Thioredoxin_4"/>
    <property type="match status" value="1"/>
</dbReference>
<dbReference type="PANTHER" id="PTHR13887">
    <property type="entry name" value="GLUTATHIONE S-TRANSFERASE KAPPA"/>
    <property type="match status" value="1"/>
</dbReference>
<evidence type="ECO:0000256" key="4">
    <source>
        <dbReference type="ARBA" id="ARBA00023157"/>
    </source>
</evidence>
<evidence type="ECO:0000256" key="1">
    <source>
        <dbReference type="ARBA" id="ARBA00005791"/>
    </source>
</evidence>
<protein>
    <submittedName>
        <fullName evidence="7">Dihydroneopterin aldolase</fullName>
    </submittedName>
</protein>
<comment type="similarity">
    <text evidence="1">Belongs to the thioredoxin family. DsbA subfamily.</text>
</comment>
<sequence>MKKKQGSHVKLLLITTLIIFAAVTAFVVLNKEEKVATNKVIKNLPSIGKQPTLGKEDAPVSVIEFGDFKCPACKAWGERIFPQLQKDYIDTGKVKFSYVNVLFHGTESKLSALAAESVYKQDPQAYWNFHKELFNAQPESHDDPWITPEKLLEIAKTYTPSINTTQLEEDLKKQAGQEEVNRDEKLTQDYGVEQTPSIVVNGTMLSDPYDYEQIKNSIEKALKEKK</sequence>
<dbReference type="Proteomes" id="UP000065797">
    <property type="component" value="Unassembled WGS sequence"/>
</dbReference>
<dbReference type="Gene3D" id="3.40.30.10">
    <property type="entry name" value="Glutaredoxin"/>
    <property type="match status" value="1"/>
</dbReference>
<feature type="domain" description="Thioredoxin" evidence="6">
    <location>
        <begin position="17"/>
        <end position="176"/>
    </location>
</feature>
<dbReference type="SUPFAM" id="SSF52833">
    <property type="entry name" value="Thioredoxin-like"/>
    <property type="match status" value="1"/>
</dbReference>
<dbReference type="PROSITE" id="PS51352">
    <property type="entry name" value="THIOREDOXIN_2"/>
    <property type="match status" value="1"/>
</dbReference>
<dbReference type="InterPro" id="IPR036249">
    <property type="entry name" value="Thioredoxin-like_sf"/>
</dbReference>
<dbReference type="InterPro" id="IPR012336">
    <property type="entry name" value="Thioredoxin-like_fold"/>
</dbReference>
<proteinExistence type="inferred from homology"/>
<organism evidence="7 8">
    <name type="scientific">Bacillus mycoides</name>
    <dbReference type="NCBI Taxonomy" id="1405"/>
    <lineage>
        <taxon>Bacteria</taxon>
        <taxon>Bacillati</taxon>
        <taxon>Bacillota</taxon>
        <taxon>Bacilli</taxon>
        <taxon>Bacillales</taxon>
        <taxon>Bacillaceae</taxon>
        <taxon>Bacillus</taxon>
        <taxon>Bacillus cereus group</taxon>
    </lineage>
</organism>
<keyword evidence="3" id="KW-0560">Oxidoreductase</keyword>
<comment type="caution">
    <text evidence="7">The sequence shown here is derived from an EMBL/GenBank/DDBJ whole genome shotgun (WGS) entry which is preliminary data.</text>
</comment>
<dbReference type="InterPro" id="IPR013766">
    <property type="entry name" value="Thioredoxin_domain"/>
</dbReference>